<evidence type="ECO:0000313" key="2">
    <source>
        <dbReference type="EMBL" id="CAB4182670.1"/>
    </source>
</evidence>
<proteinExistence type="predicted"/>
<reference evidence="2" key="1">
    <citation type="submission" date="2020-05" db="EMBL/GenBank/DDBJ databases">
        <authorList>
            <person name="Chiriac C."/>
            <person name="Salcher M."/>
            <person name="Ghai R."/>
            <person name="Kavagutti S V."/>
        </authorList>
    </citation>
    <scope>NUCLEOTIDE SEQUENCE</scope>
</reference>
<evidence type="ECO:0008006" key="4">
    <source>
        <dbReference type="Google" id="ProtNLM"/>
    </source>
</evidence>
<evidence type="ECO:0000313" key="3">
    <source>
        <dbReference type="EMBL" id="CAB5228231.1"/>
    </source>
</evidence>
<evidence type="ECO:0000313" key="1">
    <source>
        <dbReference type="EMBL" id="CAB4170098.1"/>
    </source>
</evidence>
<name>A0A6J5QCZ1_9CAUD</name>
<dbReference type="EMBL" id="LR798386">
    <property type="protein sequence ID" value="CAB5228231.1"/>
    <property type="molecule type" value="Genomic_DNA"/>
</dbReference>
<accession>A0A6J5QCZ1</accession>
<protein>
    <recommendedName>
        <fullName evidence="4">Tail fiber protein</fullName>
    </recommendedName>
</protein>
<organism evidence="2">
    <name type="scientific">uncultured Caudovirales phage</name>
    <dbReference type="NCBI Taxonomy" id="2100421"/>
    <lineage>
        <taxon>Viruses</taxon>
        <taxon>Duplodnaviria</taxon>
        <taxon>Heunggongvirae</taxon>
        <taxon>Uroviricota</taxon>
        <taxon>Caudoviricetes</taxon>
        <taxon>Peduoviridae</taxon>
        <taxon>Maltschvirus</taxon>
        <taxon>Maltschvirus maltsch</taxon>
    </lineage>
</organism>
<dbReference type="EMBL" id="LR797040">
    <property type="protein sequence ID" value="CAB4182670.1"/>
    <property type="molecule type" value="Genomic_DNA"/>
</dbReference>
<dbReference type="EMBL" id="LR796849">
    <property type="protein sequence ID" value="CAB4170098.1"/>
    <property type="molecule type" value="Genomic_DNA"/>
</dbReference>
<gene>
    <name evidence="2" type="ORF">UFOVP1087_17</name>
    <name evidence="3" type="ORF">UFOVP1534_29</name>
    <name evidence="1" type="ORF">UFOVP910_32</name>
</gene>
<sequence>MALETGTYISDLNVSNPAATDGVTQADDHLRLIKSTVKATFPNVSGAVTPTHTELNYVDGVTSAIQTQLDAKQPLDADLTAIGGLTSAANKVPYFTGAGTAAVADLTVYARTLLDDADAATARTTLGLGSLSTLSEVGTAQITDANVTTLKIADNAVTGAKIALGSDAQGDVMYYNGTDWVRLAAGTSGQFLKTNGAGANPAWVTPAVSGMTLLATLATTSSNSVPTGTLNLTPYRKLFISLNGISASASTIGVLLNGITFFTLGTGASTNSAWADIDLATGIGLKATASVPSSDAMGITTATTVLTFTTSSGTFDAGSIQIYGVA</sequence>